<evidence type="ECO:0000313" key="3">
    <source>
        <dbReference type="EMBL" id="SFJ49459.1"/>
    </source>
</evidence>
<keyword evidence="2" id="KW-1133">Transmembrane helix</keyword>
<keyword evidence="4" id="KW-1185">Reference proteome</keyword>
<feature type="transmembrane region" description="Helical" evidence="2">
    <location>
        <begin position="83"/>
        <end position="103"/>
    </location>
</feature>
<organism evidence="3 4">
    <name type="scientific">Paraburkholderia megapolitana</name>
    <dbReference type="NCBI Taxonomy" id="420953"/>
    <lineage>
        <taxon>Bacteria</taxon>
        <taxon>Pseudomonadati</taxon>
        <taxon>Pseudomonadota</taxon>
        <taxon>Betaproteobacteria</taxon>
        <taxon>Burkholderiales</taxon>
        <taxon>Burkholderiaceae</taxon>
        <taxon>Paraburkholderia</taxon>
    </lineage>
</organism>
<dbReference type="Proteomes" id="UP000199548">
    <property type="component" value="Unassembled WGS sequence"/>
</dbReference>
<evidence type="ECO:0000256" key="2">
    <source>
        <dbReference type="SAM" id="Phobius"/>
    </source>
</evidence>
<dbReference type="STRING" id="420953.SAMN05192543_107418"/>
<feature type="transmembrane region" description="Helical" evidence="2">
    <location>
        <begin position="14"/>
        <end position="35"/>
    </location>
</feature>
<name>A0A1I3RVL1_9BURK</name>
<reference evidence="3 4" key="1">
    <citation type="submission" date="2016-10" db="EMBL/GenBank/DDBJ databases">
        <authorList>
            <person name="de Groot N.N."/>
        </authorList>
    </citation>
    <scope>NUCLEOTIDE SEQUENCE [LARGE SCALE GENOMIC DNA]</scope>
    <source>
        <strain evidence="3 4">LMG 23650</strain>
    </source>
</reference>
<dbReference type="RefSeq" id="WP_091016819.1">
    <property type="nucleotide sequence ID" value="NZ_CP041745.1"/>
</dbReference>
<dbReference type="EMBL" id="FOQU01000007">
    <property type="protein sequence ID" value="SFJ49459.1"/>
    <property type="molecule type" value="Genomic_DNA"/>
</dbReference>
<keyword evidence="2" id="KW-0472">Membrane</keyword>
<evidence type="ECO:0000313" key="4">
    <source>
        <dbReference type="Proteomes" id="UP000199548"/>
    </source>
</evidence>
<evidence type="ECO:0000256" key="1">
    <source>
        <dbReference type="SAM" id="MobiDB-lite"/>
    </source>
</evidence>
<accession>A0A1I3RVL1</accession>
<protein>
    <submittedName>
        <fullName evidence="3">Uncharacterized protein</fullName>
    </submittedName>
</protein>
<proteinExistence type="predicted"/>
<dbReference type="OrthoDB" id="9115009at2"/>
<gene>
    <name evidence="3" type="ORF">SAMN05192543_107418</name>
</gene>
<feature type="region of interest" description="Disordered" evidence="1">
    <location>
        <begin position="301"/>
        <end position="321"/>
    </location>
</feature>
<sequence length="321" mass="36193">MLEQIKTILTQQRLIQWVLIVVTVWVLLTLLEYLGHFLKSTMRRRLVSFKWRTLTRKGFLIAPDPRQKQRLLRRLNRYSKHPAVLVAVGFVLTGIIGNGLVALQEHLQRERESLVKSMSELRTAYDDLSVGFADYSYRGRLLISLQEHGATPNEIAEARKTFDAASEKWQERLVADSPTIATLHQFATGDYGALTITEDMKVATDLVDDCITNNRQVHDPSSTQLVLECMPKKDGVTASMRLGILSNCMKVFSMFLRPDPRLDLYVNGDNPAIKRASGVLETACDVKRYFETIAEISNAMAGTAPSARTPTPPLVRVPTHR</sequence>
<keyword evidence="2" id="KW-0812">Transmembrane</keyword>
<dbReference type="AlphaFoldDB" id="A0A1I3RVL1"/>